<feature type="transmembrane region" description="Helical" evidence="5">
    <location>
        <begin position="187"/>
        <end position="208"/>
    </location>
</feature>
<gene>
    <name evidence="8" type="ORF">SPACI_013920</name>
</gene>
<evidence type="ECO:0000259" key="7">
    <source>
        <dbReference type="PROSITE" id="PS50885"/>
    </source>
</evidence>
<dbReference type="InterPro" id="IPR024478">
    <property type="entry name" value="HlyB_4HB_MCP"/>
</dbReference>
<dbReference type="Pfam" id="PF00015">
    <property type="entry name" value="MCPsignal"/>
    <property type="match status" value="1"/>
</dbReference>
<keyword evidence="4" id="KW-0175">Coiled coil</keyword>
<evidence type="ECO:0000256" key="4">
    <source>
        <dbReference type="SAM" id="Coils"/>
    </source>
</evidence>
<dbReference type="CDD" id="cd11386">
    <property type="entry name" value="MCP_signal"/>
    <property type="match status" value="1"/>
</dbReference>
<evidence type="ECO:0000256" key="1">
    <source>
        <dbReference type="ARBA" id="ARBA00023224"/>
    </source>
</evidence>
<organism evidence="8 9">
    <name type="scientific">Sporomusa acidovorans (strain ATCC 49682 / DSM 3132 / Mol)</name>
    <dbReference type="NCBI Taxonomy" id="1123286"/>
    <lineage>
        <taxon>Bacteria</taxon>
        <taxon>Bacillati</taxon>
        <taxon>Bacillota</taxon>
        <taxon>Negativicutes</taxon>
        <taxon>Selenomonadales</taxon>
        <taxon>Sporomusaceae</taxon>
        <taxon>Sporomusa</taxon>
    </lineage>
</organism>
<dbReference type="PRINTS" id="PR00260">
    <property type="entry name" value="CHEMTRNSDUCR"/>
</dbReference>
<feature type="domain" description="HAMP" evidence="7">
    <location>
        <begin position="205"/>
        <end position="260"/>
    </location>
</feature>
<protein>
    <recommendedName>
        <fullName evidence="10">Methyl-accepting chemotaxis protein McpB</fullName>
    </recommendedName>
</protein>
<evidence type="ECO:0008006" key="10">
    <source>
        <dbReference type="Google" id="ProtNLM"/>
    </source>
</evidence>
<dbReference type="SMART" id="SM00304">
    <property type="entry name" value="HAMP"/>
    <property type="match status" value="1"/>
</dbReference>
<dbReference type="PANTHER" id="PTHR32089:SF112">
    <property type="entry name" value="LYSOZYME-LIKE PROTEIN-RELATED"/>
    <property type="match status" value="1"/>
</dbReference>
<evidence type="ECO:0000256" key="3">
    <source>
        <dbReference type="PROSITE-ProRule" id="PRU00284"/>
    </source>
</evidence>
<feature type="domain" description="Methyl-accepting transducer" evidence="6">
    <location>
        <begin position="279"/>
        <end position="515"/>
    </location>
</feature>
<keyword evidence="9" id="KW-1185">Reference proteome</keyword>
<keyword evidence="5" id="KW-0812">Transmembrane</keyword>
<dbReference type="Pfam" id="PF12729">
    <property type="entry name" value="4HB_MCP_1"/>
    <property type="match status" value="1"/>
</dbReference>
<comment type="similarity">
    <text evidence="2">Belongs to the methyl-accepting chemotaxis (MCP) protein family.</text>
</comment>
<dbReference type="PANTHER" id="PTHR32089">
    <property type="entry name" value="METHYL-ACCEPTING CHEMOTAXIS PROTEIN MCPB"/>
    <property type="match status" value="1"/>
</dbReference>
<dbReference type="RefSeq" id="WP_093796087.1">
    <property type="nucleotide sequence ID" value="NZ_CP155571.1"/>
</dbReference>
<evidence type="ECO:0000256" key="2">
    <source>
        <dbReference type="ARBA" id="ARBA00029447"/>
    </source>
</evidence>
<dbReference type="Proteomes" id="UP000216052">
    <property type="component" value="Chromosome"/>
</dbReference>
<proteinExistence type="inferred from homology"/>
<keyword evidence="5" id="KW-1133">Transmembrane helix</keyword>
<keyword evidence="5" id="KW-0472">Membrane</keyword>
<dbReference type="SUPFAM" id="SSF58104">
    <property type="entry name" value="Methyl-accepting chemotaxis protein (MCP) signaling domain"/>
    <property type="match status" value="1"/>
</dbReference>
<evidence type="ECO:0000313" key="8">
    <source>
        <dbReference type="EMBL" id="XFO71377.1"/>
    </source>
</evidence>
<dbReference type="InterPro" id="IPR004090">
    <property type="entry name" value="Chemotax_Me-accpt_rcpt"/>
</dbReference>
<evidence type="ECO:0000256" key="5">
    <source>
        <dbReference type="SAM" id="Phobius"/>
    </source>
</evidence>
<dbReference type="Gene3D" id="1.10.287.950">
    <property type="entry name" value="Methyl-accepting chemotaxis protein"/>
    <property type="match status" value="1"/>
</dbReference>
<evidence type="ECO:0000259" key="6">
    <source>
        <dbReference type="PROSITE" id="PS50111"/>
    </source>
</evidence>
<dbReference type="PROSITE" id="PS50885">
    <property type="entry name" value="HAMP"/>
    <property type="match status" value="1"/>
</dbReference>
<evidence type="ECO:0000313" key="9">
    <source>
        <dbReference type="Proteomes" id="UP000216052"/>
    </source>
</evidence>
<accession>A0ABZ3IZ82</accession>
<feature type="transmembrane region" description="Helical" evidence="5">
    <location>
        <begin position="12"/>
        <end position="29"/>
    </location>
</feature>
<dbReference type="SMART" id="SM00283">
    <property type="entry name" value="MA"/>
    <property type="match status" value="1"/>
</dbReference>
<name>A0ABZ3IZ82_SPOA4</name>
<feature type="coiled-coil region" evidence="4">
    <location>
        <begin position="74"/>
        <end position="131"/>
    </location>
</feature>
<dbReference type="InterPro" id="IPR003660">
    <property type="entry name" value="HAMP_dom"/>
</dbReference>
<dbReference type="EMBL" id="CP155571">
    <property type="protein sequence ID" value="XFO71377.1"/>
    <property type="molecule type" value="Genomic_DNA"/>
</dbReference>
<dbReference type="PROSITE" id="PS50111">
    <property type="entry name" value="CHEMOTAXIS_TRANSDUC_2"/>
    <property type="match status" value="1"/>
</dbReference>
<sequence length="565" mass="60706">MNMTLKMKVVGGFLFVVMFTLLVAGISFYKIGEMDEAVKEIGEDHIPLLMKTARVARLNVNQVATLRAYLITGQDNYVEEYKKYSDEAEQLEAELEKKALTEQKRNFALEVKKLDEEYDQYITKVIDLKKAGKDQEAVMMVRNQATPVAKALNAKVEEYMTFREKQVGDTFVQLEANSSQARTMTGIISFVALLAGISIGIVISRSVVGALQAVTADLTKLSKGDYSFTIPELFLAKTDEVGVMARAMDNMLKVMRDTLGQVSHSSEQLAASSEQLTASSGQTAQAANQVAVAITEVSTGATNQVKAIDEASNIVEQLSAGIQEVAANASNVAATAQQTSSTAQEGGKAVQKATNQMAQIEKSVDDSAQLVGKLGERSQEIGTIVDTISGIAGQTNLLALNAAIEAARAGEQGRGFAVVAEEVRKLAEQSQDAAKQIAELIGEIREDTDKAVNAMGEGMREVKTGTEVVTEAGQTFDKIVSLIGNVSDQVSDISAAIEQMAANSQRIVVSVKDIDKIIKESSAHTQTVSAATEEQLASMEEIASSSQELAKMAEKLRHIVANFKL</sequence>
<reference evidence="8" key="1">
    <citation type="submission" date="2024-05" db="EMBL/GenBank/DDBJ databases">
        <title>Isolation and characterization of Sporomusa carbonis sp. nov., a carboxydotrophic hydrogenogen in the genus of Sporomusa isolated from a charcoal burning pile.</title>
        <authorList>
            <person name="Boeer T."/>
            <person name="Rosenbaum F."/>
            <person name="Eysell L."/>
            <person name="Mueller V."/>
            <person name="Daniel R."/>
            <person name="Poehlein A."/>
        </authorList>
    </citation>
    <scope>NUCLEOTIDE SEQUENCE [LARGE SCALE GENOMIC DNA]</scope>
    <source>
        <strain evidence="8">DSM 3132</strain>
    </source>
</reference>
<dbReference type="InterPro" id="IPR004089">
    <property type="entry name" value="MCPsignal_dom"/>
</dbReference>
<keyword evidence="1 3" id="KW-0807">Transducer</keyword>